<proteinExistence type="predicted"/>
<comment type="caution">
    <text evidence="2">The sequence shown here is derived from an EMBL/GenBank/DDBJ whole genome shotgun (WGS) entry which is preliminary data.</text>
</comment>
<gene>
    <name evidence="2" type="ORF">DFH08DRAFT_167291</name>
</gene>
<sequence>MDNPPDESAGFTNNSTPSNRESRPLGSGMFTGSQNFTVTGHTFNNITNHHTAPSDFRMIPLRDIDLQHDIQVDQGVVAHQRRRGCVRRVYSAKVKGQKSKVTVAMYQGNGAEEEWRRNIVKYMSIRHPNMIQIYRAASSGGIYTTLYHDSVPLPFSRFTFCHSIFLCVLYCGLPRSKQLCVFHISKGF</sequence>
<accession>A0AAD7F4X5</accession>
<organism evidence="2 3">
    <name type="scientific">Mycena albidolilacea</name>
    <dbReference type="NCBI Taxonomy" id="1033008"/>
    <lineage>
        <taxon>Eukaryota</taxon>
        <taxon>Fungi</taxon>
        <taxon>Dikarya</taxon>
        <taxon>Basidiomycota</taxon>
        <taxon>Agaricomycotina</taxon>
        <taxon>Agaricomycetes</taxon>
        <taxon>Agaricomycetidae</taxon>
        <taxon>Agaricales</taxon>
        <taxon>Marasmiineae</taxon>
        <taxon>Mycenaceae</taxon>
        <taxon>Mycena</taxon>
    </lineage>
</organism>
<reference evidence="2" key="1">
    <citation type="submission" date="2023-03" db="EMBL/GenBank/DDBJ databases">
        <title>Massive genome expansion in bonnet fungi (Mycena s.s.) driven by repeated elements and novel gene families across ecological guilds.</title>
        <authorList>
            <consortium name="Lawrence Berkeley National Laboratory"/>
            <person name="Harder C.B."/>
            <person name="Miyauchi S."/>
            <person name="Viragh M."/>
            <person name="Kuo A."/>
            <person name="Thoen E."/>
            <person name="Andreopoulos B."/>
            <person name="Lu D."/>
            <person name="Skrede I."/>
            <person name="Drula E."/>
            <person name="Henrissat B."/>
            <person name="Morin E."/>
            <person name="Kohler A."/>
            <person name="Barry K."/>
            <person name="LaButti K."/>
            <person name="Morin E."/>
            <person name="Salamov A."/>
            <person name="Lipzen A."/>
            <person name="Mereny Z."/>
            <person name="Hegedus B."/>
            <person name="Baldrian P."/>
            <person name="Stursova M."/>
            <person name="Weitz H."/>
            <person name="Taylor A."/>
            <person name="Grigoriev I.V."/>
            <person name="Nagy L.G."/>
            <person name="Martin F."/>
            <person name="Kauserud H."/>
        </authorList>
    </citation>
    <scope>NUCLEOTIDE SEQUENCE</scope>
    <source>
        <strain evidence="2">CBHHK002</strain>
    </source>
</reference>
<dbReference type="Proteomes" id="UP001218218">
    <property type="component" value="Unassembled WGS sequence"/>
</dbReference>
<evidence type="ECO:0000256" key="1">
    <source>
        <dbReference type="SAM" id="MobiDB-lite"/>
    </source>
</evidence>
<evidence type="ECO:0000313" key="3">
    <source>
        <dbReference type="Proteomes" id="UP001218218"/>
    </source>
</evidence>
<protein>
    <recommendedName>
        <fullName evidence="4">Protein kinase domain-containing protein</fullName>
    </recommendedName>
</protein>
<evidence type="ECO:0008006" key="4">
    <source>
        <dbReference type="Google" id="ProtNLM"/>
    </source>
</evidence>
<dbReference type="AlphaFoldDB" id="A0AAD7F4X5"/>
<evidence type="ECO:0000313" key="2">
    <source>
        <dbReference type="EMBL" id="KAJ7366411.1"/>
    </source>
</evidence>
<keyword evidence="3" id="KW-1185">Reference proteome</keyword>
<dbReference type="EMBL" id="JARIHO010000002">
    <property type="protein sequence ID" value="KAJ7366411.1"/>
    <property type="molecule type" value="Genomic_DNA"/>
</dbReference>
<feature type="compositionally biased region" description="Polar residues" evidence="1">
    <location>
        <begin position="10"/>
        <end position="19"/>
    </location>
</feature>
<feature type="region of interest" description="Disordered" evidence="1">
    <location>
        <begin position="1"/>
        <end position="33"/>
    </location>
</feature>
<name>A0AAD7F4X5_9AGAR</name>